<keyword evidence="2" id="KW-0949">S-adenosyl-L-methionine</keyword>
<protein>
    <recommendedName>
        <fullName evidence="6">Radical SAM core domain-containing protein</fullName>
    </recommendedName>
</protein>
<sequence>MSRWARNLVPSVCDVSVTNVCQATCNFCCFAHDKQIVTDRRFIDKDKFVEALPILYRRGVRYVNFQGGEPLLHPGIIEMCAAIAKNGMRPAMISNGFLLPDKIEKMIAAGLSTLLFSLDSHDPAVHEKNRGLKGVVERLKKSVAIAKAAGLPTVAVVTVSKLVDFERMPEILNYVGCDAVSFSYPRLEPFGSSSLVFNPDSDLVNFTDAELEKAIDSILALKKRFTVMNPVASLNDLRRYARHEEQRIPCVGGKRYYYLDWNLQLWRCENWHEPMGSVLDLDKLPDYEDRCTSCNQNCYRDTSAMMHFGIAVSEALQDVSKGHLGSAAGRFGQSGLGASFKAVIDEAAVIKKLAPRKTTPETV</sequence>
<name>A0ABN1F885_9PROT</name>
<evidence type="ECO:0000256" key="4">
    <source>
        <dbReference type="ARBA" id="ARBA00023004"/>
    </source>
</evidence>
<dbReference type="InterPro" id="IPR007197">
    <property type="entry name" value="rSAM"/>
</dbReference>
<organism evidence="7 8">
    <name type="scientific">Rhizomicrobium electricum</name>
    <dbReference type="NCBI Taxonomy" id="480070"/>
    <lineage>
        <taxon>Bacteria</taxon>
        <taxon>Pseudomonadati</taxon>
        <taxon>Pseudomonadota</taxon>
        <taxon>Alphaproteobacteria</taxon>
        <taxon>Micropepsales</taxon>
        <taxon>Micropepsaceae</taxon>
        <taxon>Rhizomicrobium</taxon>
    </lineage>
</organism>
<evidence type="ECO:0000313" key="7">
    <source>
        <dbReference type="EMBL" id="GAA0584930.1"/>
    </source>
</evidence>
<evidence type="ECO:0000256" key="2">
    <source>
        <dbReference type="ARBA" id="ARBA00022691"/>
    </source>
</evidence>
<dbReference type="InterPro" id="IPR013785">
    <property type="entry name" value="Aldolase_TIM"/>
</dbReference>
<feature type="domain" description="Radical SAM core" evidence="6">
    <location>
        <begin position="7"/>
        <end position="238"/>
    </location>
</feature>
<keyword evidence="5" id="KW-0411">Iron-sulfur</keyword>
<evidence type="ECO:0000256" key="5">
    <source>
        <dbReference type="ARBA" id="ARBA00023014"/>
    </source>
</evidence>
<evidence type="ECO:0000313" key="8">
    <source>
        <dbReference type="Proteomes" id="UP001499951"/>
    </source>
</evidence>
<dbReference type="SFLD" id="SFLDS00029">
    <property type="entry name" value="Radical_SAM"/>
    <property type="match status" value="1"/>
</dbReference>
<keyword evidence="8" id="KW-1185">Reference proteome</keyword>
<comment type="cofactor">
    <cofactor evidence="1">
        <name>[4Fe-4S] cluster</name>
        <dbReference type="ChEBI" id="CHEBI:49883"/>
    </cofactor>
</comment>
<keyword evidence="4" id="KW-0408">Iron</keyword>
<evidence type="ECO:0000256" key="3">
    <source>
        <dbReference type="ARBA" id="ARBA00022723"/>
    </source>
</evidence>
<comment type="caution">
    <text evidence="7">The sequence shown here is derived from an EMBL/GenBank/DDBJ whole genome shotgun (WGS) entry which is preliminary data.</text>
</comment>
<gene>
    <name evidence="7" type="ORF">GCM10008942_37290</name>
</gene>
<dbReference type="PANTHER" id="PTHR11228:SF7">
    <property type="entry name" value="PQQA PEPTIDE CYCLASE"/>
    <property type="match status" value="1"/>
</dbReference>
<accession>A0ABN1F885</accession>
<dbReference type="SFLD" id="SFLDG01067">
    <property type="entry name" value="SPASM/twitch_domain_containing"/>
    <property type="match status" value="1"/>
</dbReference>
<evidence type="ECO:0000259" key="6">
    <source>
        <dbReference type="PROSITE" id="PS51918"/>
    </source>
</evidence>
<dbReference type="SUPFAM" id="SSF102114">
    <property type="entry name" value="Radical SAM enzymes"/>
    <property type="match status" value="1"/>
</dbReference>
<dbReference type="Gene3D" id="3.20.20.70">
    <property type="entry name" value="Aldolase class I"/>
    <property type="match status" value="1"/>
</dbReference>
<evidence type="ECO:0000256" key="1">
    <source>
        <dbReference type="ARBA" id="ARBA00001966"/>
    </source>
</evidence>
<dbReference type="InterPro" id="IPR058240">
    <property type="entry name" value="rSAM_sf"/>
</dbReference>
<proteinExistence type="predicted"/>
<reference evidence="7 8" key="1">
    <citation type="journal article" date="2019" name="Int. J. Syst. Evol. Microbiol.">
        <title>The Global Catalogue of Microorganisms (GCM) 10K type strain sequencing project: providing services to taxonomists for standard genome sequencing and annotation.</title>
        <authorList>
            <consortium name="The Broad Institute Genomics Platform"/>
            <consortium name="The Broad Institute Genome Sequencing Center for Infectious Disease"/>
            <person name="Wu L."/>
            <person name="Ma J."/>
        </authorList>
    </citation>
    <scope>NUCLEOTIDE SEQUENCE [LARGE SCALE GENOMIC DNA]</scope>
    <source>
        <strain evidence="7 8">JCM 15089</strain>
    </source>
</reference>
<dbReference type="PROSITE" id="PS51918">
    <property type="entry name" value="RADICAL_SAM"/>
    <property type="match status" value="1"/>
</dbReference>
<dbReference type="CDD" id="cd01335">
    <property type="entry name" value="Radical_SAM"/>
    <property type="match status" value="1"/>
</dbReference>
<dbReference type="Pfam" id="PF04055">
    <property type="entry name" value="Radical_SAM"/>
    <property type="match status" value="1"/>
</dbReference>
<dbReference type="EMBL" id="BAAADD010000011">
    <property type="protein sequence ID" value="GAA0584930.1"/>
    <property type="molecule type" value="Genomic_DNA"/>
</dbReference>
<dbReference type="PANTHER" id="PTHR11228">
    <property type="entry name" value="RADICAL SAM DOMAIN PROTEIN"/>
    <property type="match status" value="1"/>
</dbReference>
<keyword evidence="3" id="KW-0479">Metal-binding</keyword>
<dbReference type="InterPro" id="IPR050377">
    <property type="entry name" value="Radical_SAM_PqqE_MftC-like"/>
</dbReference>
<dbReference type="Proteomes" id="UP001499951">
    <property type="component" value="Unassembled WGS sequence"/>
</dbReference>